<proteinExistence type="predicted"/>
<dbReference type="SUPFAM" id="SSF53098">
    <property type="entry name" value="Ribonuclease H-like"/>
    <property type="match status" value="1"/>
</dbReference>
<dbReference type="InterPro" id="IPR036397">
    <property type="entry name" value="RNaseH_sf"/>
</dbReference>
<dbReference type="AlphaFoldDB" id="A0A3P7MGS0"/>
<accession>A0A3P7MGS0</accession>
<dbReference type="PROSITE" id="PS50994">
    <property type="entry name" value="INTEGRASE"/>
    <property type="match status" value="1"/>
</dbReference>
<sequence>MRRAVLHILHGLSHPGIRASQKLLAEQFVWSGMNKDVKAWARSCPNCRWNKVQCHNKSSPSTFSSSDARFSHVHLDVLGLLPPSNCFTYLLTCVDRYIHWAEFIPSPNMEAGTIVENLVSRWIAVFGASSTIMTERGAQFKSTLFQAFLNISALNVLIQTDLFKFHG</sequence>
<gene>
    <name evidence="2" type="ORF">DILT_LOCUS15227</name>
</gene>
<reference evidence="2 3" key="1">
    <citation type="submission" date="2018-11" db="EMBL/GenBank/DDBJ databases">
        <authorList>
            <consortium name="Pathogen Informatics"/>
        </authorList>
    </citation>
    <scope>NUCLEOTIDE SEQUENCE [LARGE SCALE GENOMIC DNA]</scope>
</reference>
<organism evidence="2 3">
    <name type="scientific">Dibothriocephalus latus</name>
    <name type="common">Fish tapeworm</name>
    <name type="synonym">Diphyllobothrium latum</name>
    <dbReference type="NCBI Taxonomy" id="60516"/>
    <lineage>
        <taxon>Eukaryota</taxon>
        <taxon>Metazoa</taxon>
        <taxon>Spiralia</taxon>
        <taxon>Lophotrochozoa</taxon>
        <taxon>Platyhelminthes</taxon>
        <taxon>Cestoda</taxon>
        <taxon>Eucestoda</taxon>
        <taxon>Diphyllobothriidea</taxon>
        <taxon>Diphyllobothriidae</taxon>
        <taxon>Dibothriocephalus</taxon>
    </lineage>
</organism>
<dbReference type="PANTHER" id="PTHR37984">
    <property type="entry name" value="PROTEIN CBG26694"/>
    <property type="match status" value="1"/>
</dbReference>
<evidence type="ECO:0000313" key="3">
    <source>
        <dbReference type="Proteomes" id="UP000281553"/>
    </source>
</evidence>
<dbReference type="GO" id="GO:0015074">
    <property type="term" value="P:DNA integration"/>
    <property type="evidence" value="ECO:0007669"/>
    <property type="project" value="InterPro"/>
</dbReference>
<dbReference type="InterPro" id="IPR050951">
    <property type="entry name" value="Retrovirus_Pol_polyprotein"/>
</dbReference>
<evidence type="ECO:0000313" key="2">
    <source>
        <dbReference type="EMBL" id="VDN28675.1"/>
    </source>
</evidence>
<dbReference type="InterPro" id="IPR041588">
    <property type="entry name" value="Integrase_H2C2"/>
</dbReference>
<dbReference type="InterPro" id="IPR012337">
    <property type="entry name" value="RNaseH-like_sf"/>
</dbReference>
<evidence type="ECO:0000259" key="1">
    <source>
        <dbReference type="PROSITE" id="PS50994"/>
    </source>
</evidence>
<dbReference type="InterPro" id="IPR001584">
    <property type="entry name" value="Integrase_cat-core"/>
</dbReference>
<name>A0A3P7MGS0_DIBLA</name>
<dbReference type="EMBL" id="UYRU01077947">
    <property type="protein sequence ID" value="VDN28675.1"/>
    <property type="molecule type" value="Genomic_DNA"/>
</dbReference>
<keyword evidence="3" id="KW-1185">Reference proteome</keyword>
<dbReference type="Gene3D" id="1.10.340.70">
    <property type="match status" value="1"/>
</dbReference>
<dbReference type="OrthoDB" id="10062030at2759"/>
<dbReference type="Pfam" id="PF17921">
    <property type="entry name" value="Integrase_H2C2"/>
    <property type="match status" value="1"/>
</dbReference>
<dbReference type="GO" id="GO:0003676">
    <property type="term" value="F:nucleic acid binding"/>
    <property type="evidence" value="ECO:0007669"/>
    <property type="project" value="InterPro"/>
</dbReference>
<dbReference type="Gene3D" id="3.30.420.10">
    <property type="entry name" value="Ribonuclease H-like superfamily/Ribonuclease H"/>
    <property type="match status" value="1"/>
</dbReference>
<feature type="domain" description="Integrase catalytic" evidence="1">
    <location>
        <begin position="56"/>
        <end position="167"/>
    </location>
</feature>
<dbReference type="PANTHER" id="PTHR37984:SF5">
    <property type="entry name" value="PROTEIN NYNRIN-LIKE"/>
    <property type="match status" value="1"/>
</dbReference>
<protein>
    <recommendedName>
        <fullName evidence="1">Integrase catalytic domain-containing protein</fullName>
    </recommendedName>
</protein>
<dbReference type="Proteomes" id="UP000281553">
    <property type="component" value="Unassembled WGS sequence"/>
</dbReference>